<feature type="domain" description="Pyrrolo-quinoline quinone repeat" evidence="2">
    <location>
        <begin position="136"/>
        <end position="371"/>
    </location>
</feature>
<dbReference type="InterPro" id="IPR018391">
    <property type="entry name" value="PQQ_b-propeller_rpt"/>
</dbReference>
<dbReference type="InterPro" id="IPR011047">
    <property type="entry name" value="Quinoprotein_ADH-like_sf"/>
</dbReference>
<dbReference type="InterPro" id="IPR015943">
    <property type="entry name" value="WD40/YVTN_repeat-like_dom_sf"/>
</dbReference>
<dbReference type="RefSeq" id="WP_302108744.1">
    <property type="nucleotide sequence ID" value="NZ_JAUKTR010000001.1"/>
</dbReference>
<proteinExistence type="predicted"/>
<dbReference type="Proteomes" id="UP001169063">
    <property type="component" value="Unassembled WGS sequence"/>
</dbReference>
<name>A0ABT8SID1_9CAUL</name>
<dbReference type="PANTHER" id="PTHR34512:SF30">
    <property type="entry name" value="OUTER MEMBRANE PROTEIN ASSEMBLY FACTOR BAMB"/>
    <property type="match status" value="1"/>
</dbReference>
<reference evidence="3" key="1">
    <citation type="submission" date="2023-07" db="EMBL/GenBank/DDBJ databases">
        <title>Brevundimonas soil sp. nov., isolated from the soil of chemical plant.</title>
        <authorList>
            <person name="Wu N."/>
        </authorList>
    </citation>
    <scope>NUCLEOTIDE SEQUENCE</scope>
    <source>
        <strain evidence="3">XZ-24</strain>
    </source>
</reference>
<dbReference type="PANTHER" id="PTHR34512">
    <property type="entry name" value="CELL SURFACE PROTEIN"/>
    <property type="match status" value="1"/>
</dbReference>
<comment type="caution">
    <text evidence="3">The sequence shown here is derived from an EMBL/GenBank/DDBJ whole genome shotgun (WGS) entry which is preliminary data.</text>
</comment>
<evidence type="ECO:0000313" key="3">
    <source>
        <dbReference type="EMBL" id="MDO1558328.1"/>
    </source>
</evidence>
<dbReference type="InterPro" id="IPR002372">
    <property type="entry name" value="PQQ_rpt_dom"/>
</dbReference>
<keyword evidence="1" id="KW-0732">Signal</keyword>
<evidence type="ECO:0000259" key="2">
    <source>
        <dbReference type="Pfam" id="PF13360"/>
    </source>
</evidence>
<keyword evidence="4" id="KW-1185">Reference proteome</keyword>
<feature type="domain" description="Pyrrolo-quinoline quinone repeat" evidence="2">
    <location>
        <begin position="400"/>
        <end position="460"/>
    </location>
</feature>
<dbReference type="PROSITE" id="PS51257">
    <property type="entry name" value="PROKAR_LIPOPROTEIN"/>
    <property type="match status" value="1"/>
</dbReference>
<feature type="chain" id="PRO_5047374329" evidence="1">
    <location>
        <begin position="24"/>
        <end position="461"/>
    </location>
</feature>
<gene>
    <name evidence="3" type="ORF">Q0812_02670</name>
</gene>
<evidence type="ECO:0000256" key="1">
    <source>
        <dbReference type="SAM" id="SignalP"/>
    </source>
</evidence>
<dbReference type="SUPFAM" id="SSF50998">
    <property type="entry name" value="Quinoprotein alcohol dehydrogenase-like"/>
    <property type="match status" value="1"/>
</dbReference>
<organism evidence="3 4">
    <name type="scientific">Peiella sedimenti</name>
    <dbReference type="NCBI Taxonomy" id="3061083"/>
    <lineage>
        <taxon>Bacteria</taxon>
        <taxon>Pseudomonadati</taxon>
        <taxon>Pseudomonadota</taxon>
        <taxon>Alphaproteobacteria</taxon>
        <taxon>Caulobacterales</taxon>
        <taxon>Caulobacteraceae</taxon>
        <taxon>Peiella</taxon>
    </lineage>
</organism>
<dbReference type="SMART" id="SM00564">
    <property type="entry name" value="PQQ"/>
    <property type="match status" value="6"/>
</dbReference>
<dbReference type="EMBL" id="JAUKTR010000001">
    <property type="protein sequence ID" value="MDO1558328.1"/>
    <property type="molecule type" value="Genomic_DNA"/>
</dbReference>
<dbReference type="Gene3D" id="2.130.10.10">
    <property type="entry name" value="YVTN repeat-like/Quinoprotein amine dehydrogenase"/>
    <property type="match status" value="1"/>
</dbReference>
<accession>A0ABT8SID1</accession>
<protein>
    <submittedName>
        <fullName evidence="3">PQQ-binding-like beta-propeller repeat protein</fullName>
    </submittedName>
</protein>
<feature type="signal peptide" evidence="1">
    <location>
        <begin position="1"/>
        <end position="23"/>
    </location>
</feature>
<evidence type="ECO:0000313" key="4">
    <source>
        <dbReference type="Proteomes" id="UP001169063"/>
    </source>
</evidence>
<sequence>MDRTLSKTAPRLAVLALTCVSLAACSTVQRLNPFGRDTGPRAQAAAGERIPVLTAENALTPNPALANATFFLPAPQPVTAWPQPGSVPSLAVENIQAAQALEVAWRRDAGAGSSRTTQVTAPLVAADGRIFVLDGEATVSAFDAATGDRVWSRSLRPEGRDRDGFGGGLTVFGGKVFAVSGYRVAAALDAATGAPAWTTELESPVHGAPTVANNRLYAVDVDNQIIALDINSGQQAWSDQAIAEPARILRASSPAVSGETVVAPFSSGELIAFRAANGQQLWQQVLSRSSRTNALSEIRDIAGRPVISRNTVYAASHSGVMAAVDLRTGARRWELPIASVNAPWPAGDVVYVMSLNGELVAANRENGQVYWVRNLNEGRVRQEGGFLGAFDRTVRPQWSGPILAGNRLLLVNSDGELVALDARTGVEQRSIRIGGPSFVAPIAVGEMVYVLTDEGQLVAVR</sequence>
<dbReference type="Pfam" id="PF13360">
    <property type="entry name" value="PQQ_2"/>
    <property type="match status" value="2"/>
</dbReference>